<feature type="domain" description="Cytochrome c" evidence="6">
    <location>
        <begin position="355"/>
        <end position="557"/>
    </location>
</feature>
<keyword evidence="5" id="KW-0732">Signal</keyword>
<gene>
    <name evidence="7" type="ORF">MNR06_12315</name>
</gene>
<dbReference type="SUPFAM" id="SSF46626">
    <property type="entry name" value="Cytochrome c"/>
    <property type="match status" value="1"/>
</dbReference>
<sequence length="557" mass="62678">MKQIILVLLFVSLSFNTQASPDWSEGVLVPEGGRQNIYEWSETDFLNYQRNGKIHAQIYPVTITGMLPPYLPFKKLIESDNGNPFKSWIQGLIQNVSGYKSFNDVLKNLGLHPYPLESDTGVYAVPYPQNFRPEELMGLGIIERNGAKGFTFSCAACHSSNLFGKTVLGMTNRFPKANEFFIKAKSVMAVTDPHIFQYYTGATSAERDLLAESKNNLRFVSLKQPIALGLDTSLAQVSLSLNRRSQDGYASFNEWFAKFPRRDAFLDNKPADSKPAVWWNLKYKNRWLSDGSVVSGNPIFTNIIWNEIGRGSDLVELEKWLDANSEIIKDLTTAVFSSEAPLITDFFPAEMIDLDRAKIGEGIFKANCAKCHGNYDKAWNAPGSENLPLVAQLKTTKVRYKQTTPVVDVGTDPYRRLGMKSLEQLNNLEISKRNNILIKAQEGYVPPPLVGIWARWPYFHNNSVPNLCALLTPAAKRPVAYYSGDAINPATDFDFECNGYPLGNKTPKAWKTAEHHFDTRKKGMGNMGHDERIFVKDGVEILSPEDKKNLIMFLQTL</sequence>
<proteinExistence type="predicted"/>
<dbReference type="InterPro" id="IPR051395">
    <property type="entry name" value="Cytochrome_c_Peroxidase/MauG"/>
</dbReference>
<feature type="chain" id="PRO_5045385673" description="Cytochrome c domain-containing protein" evidence="5">
    <location>
        <begin position="20"/>
        <end position="557"/>
    </location>
</feature>
<dbReference type="Proteomes" id="UP000830116">
    <property type="component" value="Chromosome"/>
</dbReference>
<keyword evidence="8" id="KW-1185">Reference proteome</keyword>
<protein>
    <recommendedName>
        <fullName evidence="6">Cytochrome c domain-containing protein</fullName>
    </recommendedName>
</protein>
<feature type="signal peptide" evidence="5">
    <location>
        <begin position="1"/>
        <end position="19"/>
    </location>
</feature>
<evidence type="ECO:0000259" key="6">
    <source>
        <dbReference type="PROSITE" id="PS51007"/>
    </source>
</evidence>
<dbReference type="Pfam" id="PF21419">
    <property type="entry name" value="RoxA-like_Cyt-c"/>
    <property type="match status" value="1"/>
</dbReference>
<evidence type="ECO:0000313" key="7">
    <source>
        <dbReference type="EMBL" id="UOF00483.1"/>
    </source>
</evidence>
<dbReference type="RefSeq" id="WP_243536468.1">
    <property type="nucleotide sequence ID" value="NZ_CP093442.1"/>
</dbReference>
<evidence type="ECO:0000256" key="3">
    <source>
        <dbReference type="ARBA" id="ARBA00023004"/>
    </source>
</evidence>
<dbReference type="Gene3D" id="1.10.760.10">
    <property type="entry name" value="Cytochrome c-like domain"/>
    <property type="match status" value="1"/>
</dbReference>
<evidence type="ECO:0000256" key="4">
    <source>
        <dbReference type="PROSITE-ProRule" id="PRU00433"/>
    </source>
</evidence>
<dbReference type="InterPro" id="IPR036909">
    <property type="entry name" value="Cyt_c-like_dom_sf"/>
</dbReference>
<name>A0ABY4C6H6_9BACT</name>
<keyword evidence="1 4" id="KW-0349">Heme</keyword>
<dbReference type="PANTHER" id="PTHR30600">
    <property type="entry name" value="CYTOCHROME C PEROXIDASE-RELATED"/>
    <property type="match status" value="1"/>
</dbReference>
<accession>A0ABY4C6H6</accession>
<dbReference type="PANTHER" id="PTHR30600:SF9">
    <property type="entry name" value="BLR7738 PROTEIN"/>
    <property type="match status" value="1"/>
</dbReference>
<dbReference type="EMBL" id="CP093442">
    <property type="protein sequence ID" value="UOF00483.1"/>
    <property type="molecule type" value="Genomic_DNA"/>
</dbReference>
<evidence type="ECO:0000256" key="5">
    <source>
        <dbReference type="SAM" id="SignalP"/>
    </source>
</evidence>
<evidence type="ECO:0000256" key="2">
    <source>
        <dbReference type="ARBA" id="ARBA00022723"/>
    </source>
</evidence>
<evidence type="ECO:0000313" key="8">
    <source>
        <dbReference type="Proteomes" id="UP000830116"/>
    </source>
</evidence>
<keyword evidence="2 4" id="KW-0479">Metal-binding</keyword>
<keyword evidence="3 4" id="KW-0408">Iron</keyword>
<dbReference type="PROSITE" id="PS51007">
    <property type="entry name" value="CYTC"/>
    <property type="match status" value="2"/>
</dbReference>
<reference evidence="7" key="1">
    <citation type="submission" date="2022-03" db="EMBL/GenBank/DDBJ databases">
        <title>Genome Identification and Characterization of new species Bdellovibrio reynosense LBG001 sp. nov. from a Mexico soil sample.</title>
        <authorList>
            <person name="Camilli A."/>
            <person name="Ajao Y."/>
            <person name="Guo X."/>
        </authorList>
    </citation>
    <scope>NUCLEOTIDE SEQUENCE</scope>
    <source>
        <strain evidence="7">LBG001</strain>
    </source>
</reference>
<feature type="domain" description="Cytochrome c" evidence="6">
    <location>
        <begin position="141"/>
        <end position="260"/>
    </location>
</feature>
<organism evidence="7 8">
    <name type="scientific">Bdellovibrio reynosensis</name>
    <dbReference type="NCBI Taxonomy" id="2835041"/>
    <lineage>
        <taxon>Bacteria</taxon>
        <taxon>Pseudomonadati</taxon>
        <taxon>Bdellovibrionota</taxon>
        <taxon>Bdellovibrionia</taxon>
        <taxon>Bdellovibrionales</taxon>
        <taxon>Pseudobdellovibrionaceae</taxon>
        <taxon>Bdellovibrio</taxon>
    </lineage>
</organism>
<evidence type="ECO:0000256" key="1">
    <source>
        <dbReference type="ARBA" id="ARBA00022617"/>
    </source>
</evidence>
<dbReference type="InterPro" id="IPR009056">
    <property type="entry name" value="Cyt_c-like_dom"/>
</dbReference>